<reference evidence="2" key="3">
    <citation type="submission" date="2025-09" db="UniProtKB">
        <authorList>
            <consortium name="Ensembl"/>
        </authorList>
    </citation>
    <scope>IDENTIFICATION</scope>
</reference>
<dbReference type="Gene3D" id="3.40.50.720">
    <property type="entry name" value="NAD(P)-binding Rossmann-like Domain"/>
    <property type="match status" value="1"/>
</dbReference>
<dbReference type="STRING" id="62062.ENSHHUP00000007449"/>
<dbReference type="Pfam" id="PF03807">
    <property type="entry name" value="F420_oxidored"/>
    <property type="match status" value="1"/>
</dbReference>
<dbReference type="InterPro" id="IPR028939">
    <property type="entry name" value="P5C_Rdtase_cat_N"/>
</dbReference>
<reference evidence="2" key="2">
    <citation type="submission" date="2025-08" db="UniProtKB">
        <authorList>
            <consortium name="Ensembl"/>
        </authorList>
    </citation>
    <scope>IDENTIFICATION</scope>
</reference>
<sequence length="88" mass="9218">MSVGFIGAGQLAHALVKGFTAAGVIATQRIIASSPDTDLPTVSGLRVRGRDVCLFCVCGCVYVGWRCVCVCVFTWPVGCGCVYVACRV</sequence>
<dbReference type="AlphaFoldDB" id="A0A4W5K622"/>
<dbReference type="Ensembl" id="ENSHHUT00000007672.1">
    <property type="protein sequence ID" value="ENSHHUP00000007449.1"/>
    <property type="gene ID" value="ENSHHUG00000004586.1"/>
</dbReference>
<protein>
    <recommendedName>
        <fullName evidence="1">Pyrroline-5-carboxylate reductase catalytic N-terminal domain-containing protein</fullName>
    </recommendedName>
</protein>
<evidence type="ECO:0000313" key="2">
    <source>
        <dbReference type="Ensembl" id="ENSHHUP00000007449.1"/>
    </source>
</evidence>
<evidence type="ECO:0000313" key="3">
    <source>
        <dbReference type="Proteomes" id="UP000314982"/>
    </source>
</evidence>
<accession>A0A4W5K622</accession>
<proteinExistence type="predicted"/>
<dbReference type="Proteomes" id="UP000314982">
    <property type="component" value="Unassembled WGS sequence"/>
</dbReference>
<feature type="domain" description="Pyrroline-5-carboxylate reductase catalytic N-terminal" evidence="1">
    <location>
        <begin position="3"/>
        <end position="38"/>
    </location>
</feature>
<keyword evidence="3" id="KW-1185">Reference proteome</keyword>
<name>A0A4W5K622_9TELE</name>
<dbReference type="GeneTree" id="ENSGT00940000175118"/>
<reference evidence="3" key="1">
    <citation type="submission" date="2018-06" db="EMBL/GenBank/DDBJ databases">
        <title>Genome assembly of Danube salmon.</title>
        <authorList>
            <person name="Macqueen D.J."/>
            <person name="Gundappa M.K."/>
        </authorList>
    </citation>
    <scope>NUCLEOTIDE SEQUENCE [LARGE SCALE GENOMIC DNA]</scope>
</reference>
<organism evidence="2 3">
    <name type="scientific">Hucho hucho</name>
    <name type="common">huchen</name>
    <dbReference type="NCBI Taxonomy" id="62062"/>
    <lineage>
        <taxon>Eukaryota</taxon>
        <taxon>Metazoa</taxon>
        <taxon>Chordata</taxon>
        <taxon>Craniata</taxon>
        <taxon>Vertebrata</taxon>
        <taxon>Euteleostomi</taxon>
        <taxon>Actinopterygii</taxon>
        <taxon>Neopterygii</taxon>
        <taxon>Teleostei</taxon>
        <taxon>Protacanthopterygii</taxon>
        <taxon>Salmoniformes</taxon>
        <taxon>Salmonidae</taxon>
        <taxon>Salmoninae</taxon>
        <taxon>Hucho</taxon>
    </lineage>
</organism>
<evidence type="ECO:0000259" key="1">
    <source>
        <dbReference type="Pfam" id="PF03807"/>
    </source>
</evidence>